<reference evidence="2" key="1">
    <citation type="submission" date="2020-05" db="EMBL/GenBank/DDBJ databases">
        <authorList>
            <person name="Chiriac C."/>
            <person name="Salcher M."/>
            <person name="Ghai R."/>
            <person name="Kavagutti S V."/>
        </authorList>
    </citation>
    <scope>NUCLEOTIDE SEQUENCE</scope>
</reference>
<sequence length="54" mass="5627">MLTGSLDDLSLALDLAQTAALRAERRSKRADSAQTDSAQTDSAQTDSAQTSSAQ</sequence>
<organism evidence="2">
    <name type="scientific">freshwater metagenome</name>
    <dbReference type="NCBI Taxonomy" id="449393"/>
    <lineage>
        <taxon>unclassified sequences</taxon>
        <taxon>metagenomes</taxon>
        <taxon>ecological metagenomes</taxon>
    </lineage>
</organism>
<protein>
    <submittedName>
        <fullName evidence="2">Unannotated protein</fullName>
    </submittedName>
</protein>
<feature type="region of interest" description="Disordered" evidence="1">
    <location>
        <begin position="22"/>
        <end position="54"/>
    </location>
</feature>
<evidence type="ECO:0000256" key="1">
    <source>
        <dbReference type="SAM" id="MobiDB-lite"/>
    </source>
</evidence>
<feature type="compositionally biased region" description="Low complexity" evidence="1">
    <location>
        <begin position="32"/>
        <end position="54"/>
    </location>
</feature>
<name>A0A6J6PH62_9ZZZZ</name>
<accession>A0A6J6PH62</accession>
<proteinExistence type="predicted"/>
<dbReference type="EMBL" id="CAEZXS010000079">
    <property type="protein sequence ID" value="CAB4697977.1"/>
    <property type="molecule type" value="Genomic_DNA"/>
</dbReference>
<dbReference type="AlphaFoldDB" id="A0A6J6PH62"/>
<gene>
    <name evidence="2" type="ORF">UFOPK2582_00793</name>
</gene>
<evidence type="ECO:0000313" key="2">
    <source>
        <dbReference type="EMBL" id="CAB4697977.1"/>
    </source>
</evidence>